<feature type="signal peptide" evidence="5">
    <location>
        <begin position="1"/>
        <end position="18"/>
    </location>
</feature>
<protein>
    <recommendedName>
        <fullName evidence="5">Carboxylic ester hydrolase</fullName>
        <ecNumber evidence="5">3.1.1.-</ecNumber>
    </recommendedName>
</protein>
<dbReference type="InParanoid" id="A0A067QY86"/>
<name>A0A067QY86_ZOONE</name>
<dbReference type="EMBL" id="KK852824">
    <property type="protein sequence ID" value="KDR15441.1"/>
    <property type="molecule type" value="Genomic_DNA"/>
</dbReference>
<evidence type="ECO:0000259" key="6">
    <source>
        <dbReference type="Pfam" id="PF00135"/>
    </source>
</evidence>
<feature type="domain" description="Carboxylesterase type B" evidence="6">
    <location>
        <begin position="25"/>
        <end position="549"/>
    </location>
</feature>
<dbReference type="InterPro" id="IPR029058">
    <property type="entry name" value="AB_hydrolase_fold"/>
</dbReference>
<organism evidence="7 8">
    <name type="scientific">Zootermopsis nevadensis</name>
    <name type="common">Dampwood termite</name>
    <dbReference type="NCBI Taxonomy" id="136037"/>
    <lineage>
        <taxon>Eukaryota</taxon>
        <taxon>Metazoa</taxon>
        <taxon>Ecdysozoa</taxon>
        <taxon>Arthropoda</taxon>
        <taxon>Hexapoda</taxon>
        <taxon>Insecta</taxon>
        <taxon>Pterygota</taxon>
        <taxon>Neoptera</taxon>
        <taxon>Polyneoptera</taxon>
        <taxon>Dictyoptera</taxon>
        <taxon>Blattodea</taxon>
        <taxon>Blattoidea</taxon>
        <taxon>Termitoidae</taxon>
        <taxon>Termopsidae</taxon>
        <taxon>Zootermopsis</taxon>
    </lineage>
</organism>
<dbReference type="ESTHER" id="zoone-a0a067qy86">
    <property type="family name" value="Carb_B_Arthropoda"/>
</dbReference>
<keyword evidence="5" id="KW-0732">Signal</keyword>
<dbReference type="Pfam" id="PF00135">
    <property type="entry name" value="COesterase"/>
    <property type="match status" value="1"/>
</dbReference>
<reference evidence="7 8" key="1">
    <citation type="journal article" date="2014" name="Nat. Commun.">
        <title>Molecular traces of alternative social organization in a termite genome.</title>
        <authorList>
            <person name="Terrapon N."/>
            <person name="Li C."/>
            <person name="Robertson H.M."/>
            <person name="Ji L."/>
            <person name="Meng X."/>
            <person name="Booth W."/>
            <person name="Chen Z."/>
            <person name="Childers C.P."/>
            <person name="Glastad K.M."/>
            <person name="Gokhale K."/>
            <person name="Gowin J."/>
            <person name="Gronenberg W."/>
            <person name="Hermansen R.A."/>
            <person name="Hu H."/>
            <person name="Hunt B.G."/>
            <person name="Huylmans A.K."/>
            <person name="Khalil S.M."/>
            <person name="Mitchell R.D."/>
            <person name="Munoz-Torres M.C."/>
            <person name="Mustard J.A."/>
            <person name="Pan H."/>
            <person name="Reese J.T."/>
            <person name="Scharf M.E."/>
            <person name="Sun F."/>
            <person name="Vogel H."/>
            <person name="Xiao J."/>
            <person name="Yang W."/>
            <person name="Yang Z."/>
            <person name="Yang Z."/>
            <person name="Zhou J."/>
            <person name="Zhu J."/>
            <person name="Brent C.S."/>
            <person name="Elsik C.G."/>
            <person name="Goodisman M.A."/>
            <person name="Liberles D.A."/>
            <person name="Roe R.M."/>
            <person name="Vargo E.L."/>
            <person name="Vilcinskas A."/>
            <person name="Wang J."/>
            <person name="Bornberg-Bauer E."/>
            <person name="Korb J."/>
            <person name="Zhang G."/>
            <person name="Liebig J."/>
        </authorList>
    </citation>
    <scope>NUCLEOTIDE SEQUENCE [LARGE SCALE GENOMIC DNA]</scope>
    <source>
        <tissue evidence="7">Whole organism</tissue>
    </source>
</reference>
<dbReference type="AlphaFoldDB" id="A0A067QY86"/>
<evidence type="ECO:0000256" key="5">
    <source>
        <dbReference type="RuleBase" id="RU361235"/>
    </source>
</evidence>
<accession>A0A067QY86</accession>
<evidence type="ECO:0000256" key="2">
    <source>
        <dbReference type="ARBA" id="ARBA00022487"/>
    </source>
</evidence>
<dbReference type="GO" id="GO:0052689">
    <property type="term" value="F:carboxylic ester hydrolase activity"/>
    <property type="evidence" value="ECO:0007669"/>
    <property type="project" value="UniProtKB-KW"/>
</dbReference>
<keyword evidence="8" id="KW-1185">Reference proteome</keyword>
<evidence type="ECO:0000256" key="4">
    <source>
        <dbReference type="ARBA" id="ARBA00023180"/>
    </source>
</evidence>
<proteinExistence type="inferred from homology"/>
<evidence type="ECO:0000313" key="8">
    <source>
        <dbReference type="Proteomes" id="UP000027135"/>
    </source>
</evidence>
<dbReference type="Proteomes" id="UP000027135">
    <property type="component" value="Unassembled WGS sequence"/>
</dbReference>
<dbReference type="OMA" id="YEASHIM"/>
<dbReference type="eggNOG" id="KOG1516">
    <property type="taxonomic scope" value="Eukaryota"/>
</dbReference>
<feature type="chain" id="PRO_5005103642" description="Carboxylic ester hydrolase" evidence="5">
    <location>
        <begin position="19"/>
        <end position="573"/>
    </location>
</feature>
<dbReference type="PANTHER" id="PTHR43142:SF1">
    <property type="entry name" value="CARBOXYLIC ESTER HYDROLASE"/>
    <property type="match status" value="1"/>
</dbReference>
<evidence type="ECO:0000313" key="7">
    <source>
        <dbReference type="EMBL" id="KDR15441.1"/>
    </source>
</evidence>
<dbReference type="Gene3D" id="3.40.50.1820">
    <property type="entry name" value="alpha/beta hydrolase"/>
    <property type="match status" value="1"/>
</dbReference>
<keyword evidence="4" id="KW-0325">Glycoprotein</keyword>
<keyword evidence="3 5" id="KW-0378">Hydrolase</keyword>
<dbReference type="CDD" id="cd00312">
    <property type="entry name" value="Esterase_lipase"/>
    <property type="match status" value="1"/>
</dbReference>
<comment type="similarity">
    <text evidence="1 5">Belongs to the type-B carboxylesterase/lipase family.</text>
</comment>
<sequence>MLSRLLFLLSTIILGLEAIPPQNGPIVHAQQGTLQGSYLTSRYGRKFAAFQGIPYAEPPIGDLRFKDPVTPKPWVGVWNATQPGAICLQCRRLPPRLYNTTDPIVGDEDCLFLNIYTPKLPKDGSNPNLDVLFNLHSGAFMYGWGHEFGPEILMDRDIIWVTINYRLNFFGFLDTEDEVVPGNMGMKDQSMALKWIKDNIAAFGGNPHSITLTGTSAGGSSVHYHYLSPWSRGLFKGGISQSGTVTLHWALMEEGRAKSNQLGALLGCSTENTKTMVDCLRQRPAQQIVKQCWNFQRWMYNPFSPFAPTIEKSSPNPFLSKHPLDYLLEGDVEDVPWITSVTTEDGLVPAGDWIANENTLEQLVQQFDELIPHIMDYNYTVSKENMKDVTDHICQHYFHGPVDTKKTKELVKMITDRVYLADGARAAKLQAAVNKSPVYFYLFGYRGKHSFTEVNSGTANNYGASHLDDTAYTIEYAFKTDETEEDREMSNLLLDIWSSFADTGNPVPPGSKLKWEPTTPNNKHLKYLYIGGPKNLEMRSSDNLGDSDFWDSLPINEKQLRVDTSISMNHSEL</sequence>
<evidence type="ECO:0000256" key="3">
    <source>
        <dbReference type="ARBA" id="ARBA00022801"/>
    </source>
</evidence>
<dbReference type="PANTHER" id="PTHR43142">
    <property type="entry name" value="CARBOXYLIC ESTER HYDROLASE"/>
    <property type="match status" value="1"/>
</dbReference>
<dbReference type="EC" id="3.1.1.-" evidence="5"/>
<dbReference type="OrthoDB" id="6846267at2759"/>
<dbReference type="PROSITE" id="PS00941">
    <property type="entry name" value="CARBOXYLESTERASE_B_2"/>
    <property type="match status" value="1"/>
</dbReference>
<dbReference type="SUPFAM" id="SSF53474">
    <property type="entry name" value="alpha/beta-Hydrolases"/>
    <property type="match status" value="1"/>
</dbReference>
<evidence type="ECO:0000256" key="1">
    <source>
        <dbReference type="ARBA" id="ARBA00005964"/>
    </source>
</evidence>
<dbReference type="InterPro" id="IPR019819">
    <property type="entry name" value="Carboxylesterase_B_CS"/>
</dbReference>
<dbReference type="InterPro" id="IPR019826">
    <property type="entry name" value="Carboxylesterase_B_AS"/>
</dbReference>
<gene>
    <name evidence="7" type="ORF">L798_09146</name>
</gene>
<dbReference type="InterPro" id="IPR002018">
    <property type="entry name" value="CarbesteraseB"/>
</dbReference>
<dbReference type="PROSITE" id="PS00122">
    <property type="entry name" value="CARBOXYLESTERASE_B_1"/>
    <property type="match status" value="1"/>
</dbReference>
<keyword evidence="2" id="KW-0719">Serine esterase</keyword>